<reference evidence="2" key="1">
    <citation type="submission" date="2004-08" db="EMBL/GenBank/DDBJ databases">
        <title>PCR Based Screening of Marine Gram-Positive Bacteria for Genes Involved in Secondary Metabolite Production.</title>
        <authorList>
            <person name="Martens T."/>
            <person name="Stevens H."/>
            <person name="Simon M."/>
            <person name="Brinkhoff T."/>
        </authorList>
    </citation>
    <scope>NUCLEOTIDE SEQUENCE</scope>
    <source>
        <strain evidence="2">TAF-2.4a</strain>
    </source>
</reference>
<evidence type="ECO:0000256" key="1">
    <source>
        <dbReference type="SAM" id="MobiDB-lite"/>
    </source>
</evidence>
<dbReference type="SUPFAM" id="SSF56801">
    <property type="entry name" value="Acetyl-CoA synthetase-like"/>
    <property type="match status" value="1"/>
</dbReference>
<proteinExistence type="predicted"/>
<evidence type="ECO:0000313" key="2">
    <source>
        <dbReference type="EMBL" id="AAW62527.1"/>
    </source>
</evidence>
<dbReference type="EMBL" id="AY734509">
    <property type="protein sequence ID" value="AAW62527.1"/>
    <property type="molecule type" value="Genomic_DNA"/>
</dbReference>
<feature type="non-terminal residue" evidence="2">
    <location>
        <position position="82"/>
    </location>
</feature>
<feature type="region of interest" description="Disordered" evidence="1">
    <location>
        <begin position="53"/>
        <end position="76"/>
    </location>
</feature>
<accession>Q5DK64</accession>
<dbReference type="Gene3D" id="3.40.50.980">
    <property type="match status" value="1"/>
</dbReference>
<dbReference type="AlphaFoldDB" id="Q5DK64"/>
<feature type="compositionally biased region" description="Polar residues" evidence="1">
    <location>
        <begin position="58"/>
        <end position="73"/>
    </location>
</feature>
<protein>
    <submittedName>
        <fullName evidence="2">Putative peptide synthetase</fullName>
    </submittedName>
</protein>
<sequence>PLDPDYPADRIEAMIADAAPVLVINSPTVSGPAGETSMTTDRPVIDIDAELQSAAPASESTQAGSQQTRSTPAPNDLAYVIF</sequence>
<organism evidence="2">
    <name type="scientific">Brevibacterium sp. TAF-2.4a</name>
    <dbReference type="NCBI Taxonomy" id="310015"/>
    <lineage>
        <taxon>Bacteria</taxon>
        <taxon>Bacillati</taxon>
        <taxon>Actinomycetota</taxon>
        <taxon>Actinomycetes</taxon>
        <taxon>Micrococcales</taxon>
        <taxon>Brevibacteriaceae</taxon>
        <taxon>Brevibacterium</taxon>
    </lineage>
</organism>
<feature type="non-terminal residue" evidence="2">
    <location>
        <position position="1"/>
    </location>
</feature>
<name>Q5DK64_9MICO</name>